<feature type="non-terminal residue" evidence="2">
    <location>
        <position position="785"/>
    </location>
</feature>
<protein>
    <recommendedName>
        <fullName evidence="4">Steroid 5-alpha reductase C-terminal domain-containing protein</fullName>
    </recommendedName>
</protein>
<keyword evidence="3" id="KW-1185">Reference proteome</keyword>
<dbReference type="InterPro" id="IPR010721">
    <property type="entry name" value="UstE-like"/>
</dbReference>
<comment type="caution">
    <text evidence="2">The sequence shown here is derived from an EMBL/GenBank/DDBJ whole genome shotgun (WGS) entry which is preliminary data.</text>
</comment>
<feature type="transmembrane region" description="Helical" evidence="1">
    <location>
        <begin position="105"/>
        <end position="122"/>
    </location>
</feature>
<organism evidence="2 3">
    <name type="scientific">Symbiodinium pilosum</name>
    <name type="common">Dinoflagellate</name>
    <dbReference type="NCBI Taxonomy" id="2952"/>
    <lineage>
        <taxon>Eukaryota</taxon>
        <taxon>Sar</taxon>
        <taxon>Alveolata</taxon>
        <taxon>Dinophyceae</taxon>
        <taxon>Suessiales</taxon>
        <taxon>Symbiodiniaceae</taxon>
        <taxon>Symbiodinium</taxon>
    </lineage>
</organism>
<sequence length="785" mass="87502">MNAASSPSCSKALSLHIGQTCLHHRSSCSKVTLLVLAIVGALTKFLDLSPNFALIAFGLQWGFFLLQGWPQRSEVLYDASGSLTHLSIVLAALLSDPVRTPRQTILSIFAVVWCTRLGTFLFNRISQDSKDSRFTDLKTEFWSFSIAWNLQVLWVFLLQLPVMMVNTTLNQPSIGAWDVLGWALWCMGFLVEAVADGQKFAFRGNLANRGRFITSGLWRYSRHPNYFGEILMWIGLCTSFTSCITGIPQLLAWISPAFNAILLVYVSGVPLLEKAGEKKWGQEPEYRHYMEEWVTLKVCAVSNHDKMGPALDLGINLVVFLSLLAIAACIFSLPSKGVSEPTKRSSQHKRLAPELDATPEVPKCIVADSPLEKGQRCTGTVQRYSERNGIGFIACAQCRAVYGRDVQLFQEDWEALDLTIGAVVSFMLSVEERFPCPKGRPWAADVQRVRAQLGSKSYVLGSARLGQLRDSADLARRLCRLSQPALRHQLRARLQADGYLYLRSFLPGDAVRKAHLSLLRKFQRLGLLADGYPVEQARCGACAEMGRLEDLCSEEVLAVLNDRELFCFLDSFLEDLVEVVFDSANLRAVKPGQSTGFHTDSVYMGKLMVPEQPPVLACWIALMPIPLDLGGLVLCRGSNSHPGFQILRRTYGKLDLDDSDIGGTGWFTEDPDEVSKFGGCWETAAYGPGDVVLFTMHTMHGSSVNRTDSWRLSLDFRVQSSRAPPAVSQNKGRWSRLRHDRLEFPRSMEEAKAAWNLEKEPSAKRRLPDLAAGMKHRVIRAAVKM</sequence>
<dbReference type="PROSITE" id="PS50244">
    <property type="entry name" value="S5A_REDUCTASE"/>
    <property type="match status" value="1"/>
</dbReference>
<evidence type="ECO:0008006" key="4">
    <source>
        <dbReference type="Google" id="ProtNLM"/>
    </source>
</evidence>
<feature type="transmembrane region" description="Helical" evidence="1">
    <location>
        <begin position="28"/>
        <end position="46"/>
    </location>
</feature>
<dbReference type="SUPFAM" id="SSF51197">
    <property type="entry name" value="Clavaminate synthase-like"/>
    <property type="match status" value="1"/>
</dbReference>
<reference evidence="2" key="1">
    <citation type="submission" date="2021-02" db="EMBL/GenBank/DDBJ databases">
        <authorList>
            <person name="Dougan E. K."/>
            <person name="Rhodes N."/>
            <person name="Thang M."/>
            <person name="Chan C."/>
        </authorList>
    </citation>
    <scope>NUCLEOTIDE SEQUENCE</scope>
</reference>
<feature type="transmembrane region" description="Helical" evidence="1">
    <location>
        <begin position="174"/>
        <end position="195"/>
    </location>
</feature>
<evidence type="ECO:0000256" key="1">
    <source>
        <dbReference type="SAM" id="Phobius"/>
    </source>
</evidence>
<dbReference type="OrthoDB" id="201504at2759"/>
<dbReference type="Pfam" id="PF05721">
    <property type="entry name" value="PhyH"/>
    <property type="match status" value="1"/>
</dbReference>
<dbReference type="Gene3D" id="2.60.120.620">
    <property type="entry name" value="q2cbj1_9rhob like domain"/>
    <property type="match status" value="1"/>
</dbReference>
<dbReference type="PANTHER" id="PTHR32251:SF17">
    <property type="entry name" value="STEROID 5-ALPHA REDUCTASE C-TERMINAL DOMAIN-CONTAINING PROTEIN"/>
    <property type="match status" value="1"/>
</dbReference>
<evidence type="ECO:0000313" key="2">
    <source>
        <dbReference type="EMBL" id="CAE7673259.1"/>
    </source>
</evidence>
<dbReference type="AlphaFoldDB" id="A0A812WF43"/>
<evidence type="ECO:0000313" key="3">
    <source>
        <dbReference type="Proteomes" id="UP000649617"/>
    </source>
</evidence>
<feature type="transmembrane region" description="Helical" evidence="1">
    <location>
        <begin position="253"/>
        <end position="272"/>
    </location>
</feature>
<gene>
    <name evidence="2" type="ORF">SPIL2461_LOCUS18613</name>
</gene>
<dbReference type="InterPro" id="IPR008775">
    <property type="entry name" value="Phytyl_CoA_dOase-like"/>
</dbReference>
<proteinExistence type="predicted"/>
<dbReference type="GO" id="GO:0016020">
    <property type="term" value="C:membrane"/>
    <property type="evidence" value="ECO:0007669"/>
    <property type="project" value="TreeGrafter"/>
</dbReference>
<feature type="transmembrane region" description="Helical" evidence="1">
    <location>
        <begin position="142"/>
        <end position="162"/>
    </location>
</feature>
<dbReference type="Gene3D" id="1.20.120.1630">
    <property type="match status" value="1"/>
</dbReference>
<dbReference type="PANTHER" id="PTHR32251">
    <property type="entry name" value="3-OXO-5-ALPHA-STEROID 4-DEHYDROGENASE"/>
    <property type="match status" value="1"/>
</dbReference>
<name>A0A812WF43_SYMPI</name>
<dbReference type="EMBL" id="CAJNIZ010043934">
    <property type="protein sequence ID" value="CAE7673259.1"/>
    <property type="molecule type" value="Genomic_DNA"/>
</dbReference>
<dbReference type="Pfam" id="PF06966">
    <property type="entry name" value="DUF1295"/>
    <property type="match status" value="1"/>
</dbReference>
<keyword evidence="1" id="KW-1133">Transmembrane helix</keyword>
<accession>A0A812WF43</accession>
<dbReference type="Proteomes" id="UP000649617">
    <property type="component" value="Unassembled WGS sequence"/>
</dbReference>
<keyword evidence="1" id="KW-0812">Transmembrane</keyword>
<feature type="transmembrane region" description="Helical" evidence="1">
    <location>
        <begin position="313"/>
        <end position="333"/>
    </location>
</feature>
<keyword evidence="1" id="KW-0472">Membrane</keyword>
<feature type="transmembrane region" description="Helical" evidence="1">
    <location>
        <begin position="226"/>
        <end position="247"/>
    </location>
</feature>